<dbReference type="InterPro" id="IPR015590">
    <property type="entry name" value="Aldehyde_DH_dom"/>
</dbReference>
<accession>A0A2S4ULH8</accession>
<dbReference type="OrthoDB" id="310895at2759"/>
<dbReference type="GO" id="GO:0006210">
    <property type="term" value="P:thymine catabolic process"/>
    <property type="evidence" value="ECO:0007669"/>
    <property type="project" value="TreeGrafter"/>
</dbReference>
<dbReference type="InterPro" id="IPR016161">
    <property type="entry name" value="Ald_DH/histidinol_DH"/>
</dbReference>
<keyword evidence="3" id="KW-0560">Oxidoreductase</keyword>
<dbReference type="VEuPathDB" id="FungiDB:PSTT_05735"/>
<dbReference type="FunFam" id="3.40.309.10:FF:000002">
    <property type="entry name" value="Methylmalonate-semialdehyde dehydrogenase (Acylating)"/>
    <property type="match status" value="1"/>
</dbReference>
<dbReference type="EMBL" id="PKSM01000307">
    <property type="protein sequence ID" value="POV98165.1"/>
    <property type="molecule type" value="Genomic_DNA"/>
</dbReference>
<organism evidence="6 7">
    <name type="scientific">Puccinia striiformis</name>
    <dbReference type="NCBI Taxonomy" id="27350"/>
    <lineage>
        <taxon>Eukaryota</taxon>
        <taxon>Fungi</taxon>
        <taxon>Dikarya</taxon>
        <taxon>Basidiomycota</taxon>
        <taxon>Pucciniomycotina</taxon>
        <taxon>Pucciniomycetes</taxon>
        <taxon>Pucciniales</taxon>
        <taxon>Pucciniaceae</taxon>
        <taxon>Puccinia</taxon>
    </lineage>
</organism>
<evidence type="ECO:0000256" key="3">
    <source>
        <dbReference type="ARBA" id="ARBA00023002"/>
    </source>
</evidence>
<comment type="similarity">
    <text evidence="1">Belongs to the aldehyde dehydrogenase family.</text>
</comment>
<evidence type="ECO:0000256" key="4">
    <source>
        <dbReference type="ARBA" id="ARBA00023027"/>
    </source>
</evidence>
<dbReference type="FunFam" id="3.40.605.10:FF:000003">
    <property type="entry name" value="Methylmalonate-semialdehyde dehydrogenase [acylating]"/>
    <property type="match status" value="1"/>
</dbReference>
<dbReference type="GO" id="GO:0005739">
    <property type="term" value="C:mitochondrion"/>
    <property type="evidence" value="ECO:0007669"/>
    <property type="project" value="TreeGrafter"/>
</dbReference>
<dbReference type="Pfam" id="PF00171">
    <property type="entry name" value="Aldedh"/>
    <property type="match status" value="1"/>
</dbReference>
<keyword evidence="7" id="KW-1185">Reference proteome</keyword>
<dbReference type="SUPFAM" id="SSF53720">
    <property type="entry name" value="ALDH-like"/>
    <property type="match status" value="1"/>
</dbReference>
<protein>
    <recommendedName>
        <fullName evidence="2">methylmalonate-semialdehyde dehydrogenase (CoA acylating)</fullName>
        <ecNumber evidence="2">1.2.1.27</ecNumber>
    </recommendedName>
</protein>
<keyword evidence="4" id="KW-0520">NAD</keyword>
<evidence type="ECO:0000313" key="7">
    <source>
        <dbReference type="Proteomes" id="UP000238274"/>
    </source>
</evidence>
<dbReference type="InterPro" id="IPR016160">
    <property type="entry name" value="Ald_DH_CS_CYS"/>
</dbReference>
<dbReference type="VEuPathDB" id="FungiDB:PSHT_14171"/>
<name>A0A2S4ULH8_9BASI</name>
<sequence length="551" mass="59825">MLSIRTRVWATHSAYQHYRWLSGSASINQQSHTFSRSWKGTSTNGQTTKLYTDGQFIDSQTGSWFDVHNPRIDPVGLRAIGYSRDLNQSPQVDHPRARSDRQSCSRCVSGLENTSILSRQQIMIRLQALIKEHQDDLARSIVLEQGKTFSDAKGDVHRGLQVVEAACSLPQLLMGEKLEVSKDMDTETRKAPLGVTAAICPFNFPAMIPLWNILSVACGNSLILKPSERDPGASMMIAELASMAGLPAGVLSIAHGGVETVNYICDHPAIKAISFVGSDHAGKHIYSRAGANGKRVQANLGAKNHCVVMPDASKNLTLNSITGAAFGAAGQRCMALSVMITVGKSAEWVDELVERASKLKLGEGFQEQTEVGPVISPQSKARIISLIDASEKEGGKILLDGRKVEVHGYPNGNWVGPTIIQASPGMSCYEEEIFGPVLTIVNVSNLDEAIELINRNKCTMGTVPQSSPGTERRREDLRGKLKPVKLGSTCPCPYLFPCFAWSGNKGSVLGGHSLYGKLGIEFWTQNKTTTALWRSDDAVGNRADVSMPTHR</sequence>
<feature type="domain" description="Aldehyde dehydrogenase" evidence="5">
    <location>
        <begin position="108"/>
        <end position="528"/>
    </location>
</feature>
<dbReference type="Gene3D" id="3.40.605.10">
    <property type="entry name" value="Aldehyde Dehydrogenase, Chain A, domain 1"/>
    <property type="match status" value="1"/>
</dbReference>
<comment type="caution">
    <text evidence="6">The sequence shown here is derived from an EMBL/GenBank/DDBJ whole genome shotgun (WGS) entry which is preliminary data.</text>
</comment>
<dbReference type="InterPro" id="IPR016162">
    <property type="entry name" value="Ald_DH_N"/>
</dbReference>
<dbReference type="Gene3D" id="3.40.309.10">
    <property type="entry name" value="Aldehyde Dehydrogenase, Chain A, domain 2"/>
    <property type="match status" value="1"/>
</dbReference>
<dbReference type="PROSITE" id="PS00070">
    <property type="entry name" value="ALDEHYDE_DEHYDR_CYS"/>
    <property type="match status" value="1"/>
</dbReference>
<dbReference type="AlphaFoldDB" id="A0A2S4ULH8"/>
<evidence type="ECO:0000256" key="2">
    <source>
        <dbReference type="ARBA" id="ARBA00013048"/>
    </source>
</evidence>
<reference evidence="6 7" key="1">
    <citation type="submission" date="2017-12" db="EMBL/GenBank/DDBJ databases">
        <title>Gene loss provides genomic basis for host adaptation in cereal stripe rust fungi.</title>
        <authorList>
            <person name="Xia C."/>
        </authorList>
    </citation>
    <scope>NUCLEOTIDE SEQUENCE [LARGE SCALE GENOMIC DNA]</scope>
    <source>
        <strain evidence="6 7">93TX-2</strain>
    </source>
</reference>
<reference evidence="7" key="2">
    <citation type="journal article" date="2018" name="BMC Genomics">
        <title>Genomic insights into host adaptation between the wheat stripe rust pathogen (Puccinia striiformis f. sp. tritici) and the barley stripe rust pathogen (Puccinia striiformis f. sp. hordei).</title>
        <authorList>
            <person name="Xia C."/>
            <person name="Wang M."/>
            <person name="Yin C."/>
            <person name="Cornejo O.E."/>
            <person name="Hulbert S.H."/>
            <person name="Chen X."/>
        </authorList>
    </citation>
    <scope>NUCLEOTIDE SEQUENCE [LARGE SCALE GENOMIC DNA]</scope>
    <source>
        <strain evidence="7">93TX-2</strain>
    </source>
</reference>
<dbReference type="NCBIfam" id="TIGR01722">
    <property type="entry name" value="MMSDH"/>
    <property type="match status" value="1"/>
</dbReference>
<dbReference type="InterPro" id="IPR016163">
    <property type="entry name" value="Ald_DH_C"/>
</dbReference>
<evidence type="ECO:0000313" key="6">
    <source>
        <dbReference type="EMBL" id="POV98165.1"/>
    </source>
</evidence>
<gene>
    <name evidence="6" type="ORF">PSHT_14171</name>
</gene>
<proteinExistence type="inferred from homology"/>
<evidence type="ECO:0000256" key="1">
    <source>
        <dbReference type="ARBA" id="ARBA00009986"/>
    </source>
</evidence>
<reference evidence="7" key="3">
    <citation type="journal article" date="2018" name="Mol. Plant Microbe Interact.">
        <title>Genome sequence resources for the wheat stripe rust pathogen (Puccinia striiformis f. sp. tritici) and the barley stripe rust pathogen (Puccinia striiformis f. sp. hordei).</title>
        <authorList>
            <person name="Xia C."/>
            <person name="Wang M."/>
            <person name="Yin C."/>
            <person name="Cornejo O.E."/>
            <person name="Hulbert S.H."/>
            <person name="Chen X."/>
        </authorList>
    </citation>
    <scope>NUCLEOTIDE SEQUENCE [LARGE SCALE GENOMIC DNA]</scope>
    <source>
        <strain evidence="7">93TX-2</strain>
    </source>
</reference>
<dbReference type="CDD" id="cd07085">
    <property type="entry name" value="ALDH_F6_MMSDH"/>
    <property type="match status" value="1"/>
</dbReference>
<dbReference type="InterPro" id="IPR010061">
    <property type="entry name" value="MeMal-semiAld_DH"/>
</dbReference>
<dbReference type="PANTHER" id="PTHR43866">
    <property type="entry name" value="MALONATE-SEMIALDEHYDE DEHYDROGENASE"/>
    <property type="match status" value="1"/>
</dbReference>
<dbReference type="GO" id="GO:0006574">
    <property type="term" value="P:L-valine catabolic process"/>
    <property type="evidence" value="ECO:0007669"/>
    <property type="project" value="TreeGrafter"/>
</dbReference>
<dbReference type="Proteomes" id="UP000238274">
    <property type="component" value="Unassembled WGS sequence"/>
</dbReference>
<evidence type="ECO:0000259" key="5">
    <source>
        <dbReference type="Pfam" id="PF00171"/>
    </source>
</evidence>
<dbReference type="PANTHER" id="PTHR43866:SF3">
    <property type="entry name" value="METHYLMALONATE-SEMIALDEHYDE DEHYDROGENASE [ACYLATING], MITOCHONDRIAL"/>
    <property type="match status" value="1"/>
</dbReference>
<dbReference type="GO" id="GO:0004491">
    <property type="term" value="F:methylmalonate-semialdehyde dehydrogenase (acylating, NAD) activity"/>
    <property type="evidence" value="ECO:0007669"/>
    <property type="project" value="UniProtKB-EC"/>
</dbReference>
<dbReference type="EC" id="1.2.1.27" evidence="2"/>